<sequence length="117" mass="12979">MPNFPDHELMICTTCRGVQSACELRDKLVRHLPSAFAIQMVECMAGCGFPTTVGFQAAGKAGYLFGAIETDTEIAALAEFARQYHQSDDGWTKAGERPRPLFKKTLARLPALHKEHR</sequence>
<organism evidence="1 2">
    <name type="scientific">Amylibacter marinus</name>
    <dbReference type="NCBI Taxonomy" id="1475483"/>
    <lineage>
        <taxon>Bacteria</taxon>
        <taxon>Pseudomonadati</taxon>
        <taxon>Pseudomonadota</taxon>
        <taxon>Alphaproteobacteria</taxon>
        <taxon>Rhodobacterales</taxon>
        <taxon>Paracoccaceae</taxon>
        <taxon>Amylibacter</taxon>
    </lineage>
</organism>
<dbReference type="Pfam" id="PF07845">
    <property type="entry name" value="DUF1636"/>
    <property type="match status" value="1"/>
</dbReference>
<dbReference type="InterPro" id="IPR012863">
    <property type="entry name" value="DUF1636"/>
</dbReference>
<evidence type="ECO:0000313" key="1">
    <source>
        <dbReference type="EMBL" id="GLQ35167.1"/>
    </source>
</evidence>
<reference evidence="2" key="1">
    <citation type="journal article" date="2019" name="Int. J. Syst. Evol. Microbiol.">
        <title>The Global Catalogue of Microorganisms (GCM) 10K type strain sequencing project: providing services to taxonomists for standard genome sequencing and annotation.</title>
        <authorList>
            <consortium name="The Broad Institute Genomics Platform"/>
            <consortium name="The Broad Institute Genome Sequencing Center for Infectious Disease"/>
            <person name="Wu L."/>
            <person name="Ma J."/>
        </authorList>
    </citation>
    <scope>NUCLEOTIDE SEQUENCE [LARGE SCALE GENOMIC DNA]</scope>
    <source>
        <strain evidence="2">NBRC 110140</strain>
    </source>
</reference>
<keyword evidence="2" id="KW-1185">Reference proteome</keyword>
<comment type="caution">
    <text evidence="1">The sequence shown here is derived from an EMBL/GenBank/DDBJ whole genome shotgun (WGS) entry which is preliminary data.</text>
</comment>
<dbReference type="Proteomes" id="UP001156694">
    <property type="component" value="Unassembled WGS sequence"/>
</dbReference>
<protein>
    <recommendedName>
        <fullName evidence="3">Metal-binding protein</fullName>
    </recommendedName>
</protein>
<evidence type="ECO:0008006" key="3">
    <source>
        <dbReference type="Google" id="ProtNLM"/>
    </source>
</evidence>
<proteinExistence type="predicted"/>
<dbReference type="RefSeq" id="WP_284377289.1">
    <property type="nucleotide sequence ID" value="NZ_BSNN01000004.1"/>
</dbReference>
<name>A0ABQ5VV84_9RHOB</name>
<accession>A0ABQ5VV84</accession>
<dbReference type="EMBL" id="BSNN01000004">
    <property type="protein sequence ID" value="GLQ35167.1"/>
    <property type="molecule type" value="Genomic_DNA"/>
</dbReference>
<gene>
    <name evidence="1" type="ORF">GCM10007939_14500</name>
</gene>
<evidence type="ECO:0000313" key="2">
    <source>
        <dbReference type="Proteomes" id="UP001156694"/>
    </source>
</evidence>